<reference evidence="2 4" key="2">
    <citation type="submission" date="2022-09" db="EMBL/GenBank/DDBJ databases">
        <title>Intensive care unit water sources are persistently colonized with multi-drug resistant bacteria and are the site of extensive horizontal gene transfer of antibiotic resistance genes.</title>
        <authorList>
            <person name="Diorio-Toth L."/>
        </authorList>
    </citation>
    <scope>NUCLEOTIDE SEQUENCE [LARGE SCALE GENOMIC DNA]</scope>
    <source>
        <strain evidence="2 4">GD03967</strain>
    </source>
</reference>
<evidence type="ECO:0000313" key="2">
    <source>
        <dbReference type="EMBL" id="MDH1182195.1"/>
    </source>
</evidence>
<dbReference type="RefSeq" id="WP_152385256.1">
    <property type="nucleotide sequence ID" value="NZ_CADIKR010000001.1"/>
</dbReference>
<evidence type="ECO:0000313" key="3">
    <source>
        <dbReference type="Proteomes" id="UP000507140"/>
    </source>
</evidence>
<proteinExistence type="predicted"/>
<name>A0ABD4Z3F2_9BURK</name>
<dbReference type="AlphaFoldDB" id="A0ABD4Z3F2"/>
<organism evidence="2 4">
    <name type="scientific">Achromobacter mucicolens</name>
    <dbReference type="NCBI Taxonomy" id="1389922"/>
    <lineage>
        <taxon>Bacteria</taxon>
        <taxon>Pseudomonadati</taxon>
        <taxon>Pseudomonadota</taxon>
        <taxon>Betaproteobacteria</taxon>
        <taxon>Burkholderiales</taxon>
        <taxon>Alcaligenaceae</taxon>
        <taxon>Achromobacter</taxon>
    </lineage>
</organism>
<gene>
    <name evidence="1" type="ORF">LMG3415_01461</name>
    <name evidence="2" type="ORF">N5C72_29340</name>
</gene>
<dbReference type="Proteomes" id="UP000507140">
    <property type="component" value="Unassembled WGS sequence"/>
</dbReference>
<evidence type="ECO:0008006" key="5">
    <source>
        <dbReference type="Google" id="ProtNLM"/>
    </source>
</evidence>
<dbReference type="EMBL" id="CADIKR010000001">
    <property type="protein sequence ID" value="CAB3841313.1"/>
    <property type="molecule type" value="Genomic_DNA"/>
</dbReference>
<protein>
    <recommendedName>
        <fullName evidence="5">Glutaredoxin domain-containing protein</fullName>
    </recommendedName>
</protein>
<reference evidence="1 3" key="1">
    <citation type="submission" date="2020-04" db="EMBL/GenBank/DDBJ databases">
        <authorList>
            <person name="De Canck E."/>
        </authorList>
    </citation>
    <scope>NUCLEOTIDE SEQUENCE [LARGE SCALE GENOMIC DNA]</scope>
    <source>
        <strain evidence="1 3">LMG 3415</strain>
    </source>
</reference>
<sequence length="149" mass="16424">MNAPQEQDTTDTTIVLYTVLGGAECALTKAALAQRGVQYAERSAMDYGTALARNGFDFAPVVTVAVENEFVAWTGHRPDLIELLADLLDTGVVDADGLRDRETAEEAVLTRLQVVLQLRDHQANAQDFFADHGDQPLYRGRDLLNWLGY</sequence>
<dbReference type="Proteomes" id="UP001158644">
    <property type="component" value="Unassembled WGS sequence"/>
</dbReference>
<accession>A0ABD4Z3F2</accession>
<comment type="caution">
    <text evidence="2">The sequence shown here is derived from an EMBL/GenBank/DDBJ whole genome shotgun (WGS) entry which is preliminary data.</text>
</comment>
<evidence type="ECO:0000313" key="4">
    <source>
        <dbReference type="Proteomes" id="UP001158644"/>
    </source>
</evidence>
<dbReference type="EMBL" id="JAOBZK010000142">
    <property type="protein sequence ID" value="MDH1182195.1"/>
    <property type="molecule type" value="Genomic_DNA"/>
</dbReference>
<dbReference type="Gene3D" id="3.40.30.10">
    <property type="entry name" value="Glutaredoxin"/>
    <property type="match status" value="1"/>
</dbReference>
<evidence type="ECO:0000313" key="1">
    <source>
        <dbReference type="EMBL" id="CAB3841313.1"/>
    </source>
</evidence>
<keyword evidence="3" id="KW-1185">Reference proteome</keyword>